<dbReference type="Gene3D" id="1.10.510.10">
    <property type="entry name" value="Transferase(Phosphotransferase) domain 1"/>
    <property type="match status" value="1"/>
</dbReference>
<dbReference type="PROSITE" id="PS50011">
    <property type="entry name" value="PROTEIN_KINASE_DOM"/>
    <property type="match status" value="1"/>
</dbReference>
<feature type="binding site" evidence="6">
    <location>
        <position position="69"/>
    </location>
    <ligand>
        <name>ATP</name>
        <dbReference type="ChEBI" id="CHEBI:30616"/>
    </ligand>
</feature>
<keyword evidence="11" id="KW-1185">Reference proteome</keyword>
<keyword evidence="3 6" id="KW-0547">Nucleotide-binding</keyword>
<evidence type="ECO:0000256" key="6">
    <source>
        <dbReference type="PROSITE-ProRule" id="PRU10141"/>
    </source>
</evidence>
<evidence type="ECO:0000256" key="5">
    <source>
        <dbReference type="ARBA" id="ARBA00022840"/>
    </source>
</evidence>
<dbReference type="InterPro" id="IPR000719">
    <property type="entry name" value="Prot_kinase_dom"/>
</dbReference>
<name>A0AA88PBW8_TACVA</name>
<keyword evidence="5 6" id="KW-0067">ATP-binding</keyword>
<gene>
    <name evidence="10" type="ORF">Q7C36_001535</name>
</gene>
<dbReference type="InterPro" id="IPR017441">
    <property type="entry name" value="Protein_kinase_ATP_BS"/>
</dbReference>
<dbReference type="FunFam" id="3.30.200.20:FF:000315">
    <property type="entry name" value="Calcium-dependent protein kinase 3"/>
    <property type="match status" value="1"/>
</dbReference>
<feature type="domain" description="Protein kinase" evidence="9">
    <location>
        <begin position="39"/>
        <end position="304"/>
    </location>
</feature>
<evidence type="ECO:0000256" key="8">
    <source>
        <dbReference type="SAM" id="MobiDB-lite"/>
    </source>
</evidence>
<comment type="similarity">
    <text evidence="7">Belongs to the protein kinase superfamily.</text>
</comment>
<evidence type="ECO:0000313" key="10">
    <source>
        <dbReference type="EMBL" id="KAK2869664.1"/>
    </source>
</evidence>
<feature type="region of interest" description="Disordered" evidence="8">
    <location>
        <begin position="381"/>
        <end position="479"/>
    </location>
</feature>
<accession>A0AA88PBW8</accession>
<dbReference type="PROSITE" id="PS00107">
    <property type="entry name" value="PROTEIN_KINASE_ATP"/>
    <property type="match status" value="1"/>
</dbReference>
<comment type="caution">
    <text evidence="10">The sequence shown here is derived from an EMBL/GenBank/DDBJ whole genome shotgun (WGS) entry which is preliminary data.</text>
</comment>
<dbReference type="PANTHER" id="PTHR24347">
    <property type="entry name" value="SERINE/THREONINE-PROTEIN KINASE"/>
    <property type="match status" value="1"/>
</dbReference>
<dbReference type="InterPro" id="IPR008271">
    <property type="entry name" value="Ser/Thr_kinase_AS"/>
</dbReference>
<protein>
    <recommendedName>
        <fullName evidence="9">Protein kinase domain-containing protein</fullName>
    </recommendedName>
</protein>
<evidence type="ECO:0000256" key="4">
    <source>
        <dbReference type="ARBA" id="ARBA00022777"/>
    </source>
</evidence>
<evidence type="ECO:0000259" key="9">
    <source>
        <dbReference type="PROSITE" id="PS50011"/>
    </source>
</evidence>
<dbReference type="PROSITE" id="PS00108">
    <property type="entry name" value="PROTEIN_KINASE_ST"/>
    <property type="match status" value="1"/>
</dbReference>
<sequence>MDVCGAGEKMAMQWSRVNSAEKKVPHTRLKDDADIQQIYSFGRKLGQGSFGVVCEATHMDTQKKWAIKKVNKEKAGSSGVKLLEREVNILKQVNHKHIIHLEEVFETHERMYLVVDLCEGGELKKLLQKNKRFSEDETRHIIRSLAEATVYLHKLDIVHRDLKLENILVDSSHQNTDNAVINIKITDFGLSVQKGGVGSGNMLQTTCGTPKYMAPEVINGHDYSQQCDMWSIGVIMYMLLSGEPPFQSSSEEHLFETIKKGELNFSSPVWDTISDAAKTVLNCLLKVDPAHRITASELLHNPWVMGDTSASASPTNVLVMMRQFRNAPEDGESEEVSEGMGSLSLSCSQESVVESVAASESLSAPPSAPTSSAPAQTFSLIKDLKSNKKPSTSTKQKKKKSCTSSCDGVRKSDSAVKTSSAPGVCMVQSFKQMNTKHHNQPDKQESRNKTYAPKPLTLNDSPAHSSTGHSPNSRSKKIR</sequence>
<keyword evidence="4" id="KW-0418">Kinase</keyword>
<evidence type="ECO:0000256" key="3">
    <source>
        <dbReference type="ARBA" id="ARBA00022741"/>
    </source>
</evidence>
<feature type="compositionally biased region" description="Polar residues" evidence="8">
    <location>
        <begin position="458"/>
        <end position="473"/>
    </location>
</feature>
<organism evidence="10 11">
    <name type="scientific">Tachysurus vachellii</name>
    <name type="common">Darkbarbel catfish</name>
    <name type="synonym">Pelteobagrus vachellii</name>
    <dbReference type="NCBI Taxonomy" id="175792"/>
    <lineage>
        <taxon>Eukaryota</taxon>
        <taxon>Metazoa</taxon>
        <taxon>Chordata</taxon>
        <taxon>Craniata</taxon>
        <taxon>Vertebrata</taxon>
        <taxon>Euteleostomi</taxon>
        <taxon>Actinopterygii</taxon>
        <taxon>Neopterygii</taxon>
        <taxon>Teleostei</taxon>
        <taxon>Ostariophysi</taxon>
        <taxon>Siluriformes</taxon>
        <taxon>Bagridae</taxon>
        <taxon>Tachysurus</taxon>
    </lineage>
</organism>
<feature type="compositionally biased region" description="Basic and acidic residues" evidence="8">
    <location>
        <begin position="439"/>
        <end position="448"/>
    </location>
</feature>
<proteinExistence type="inferred from homology"/>
<dbReference type="AlphaFoldDB" id="A0AA88PBW8"/>
<dbReference type="GO" id="GO:0005524">
    <property type="term" value="F:ATP binding"/>
    <property type="evidence" value="ECO:0007669"/>
    <property type="project" value="UniProtKB-UniRule"/>
</dbReference>
<dbReference type="SUPFAM" id="SSF56112">
    <property type="entry name" value="Protein kinase-like (PK-like)"/>
    <property type="match status" value="1"/>
</dbReference>
<dbReference type="SMART" id="SM00220">
    <property type="entry name" value="S_TKc"/>
    <property type="match status" value="1"/>
</dbReference>
<evidence type="ECO:0000313" key="11">
    <source>
        <dbReference type="Proteomes" id="UP001187315"/>
    </source>
</evidence>
<keyword evidence="1 7" id="KW-0723">Serine/threonine-protein kinase</keyword>
<evidence type="ECO:0000256" key="1">
    <source>
        <dbReference type="ARBA" id="ARBA00022527"/>
    </source>
</evidence>
<evidence type="ECO:0000256" key="7">
    <source>
        <dbReference type="RuleBase" id="RU000304"/>
    </source>
</evidence>
<dbReference type="FunFam" id="1.10.510.10:FF:000571">
    <property type="entry name" value="Maternal embryonic leucine zipper kinase"/>
    <property type="match status" value="1"/>
</dbReference>
<dbReference type="InterPro" id="IPR011009">
    <property type="entry name" value="Kinase-like_dom_sf"/>
</dbReference>
<dbReference type="GO" id="GO:0004674">
    <property type="term" value="F:protein serine/threonine kinase activity"/>
    <property type="evidence" value="ECO:0007669"/>
    <property type="project" value="UniProtKB-KW"/>
</dbReference>
<evidence type="ECO:0000256" key="2">
    <source>
        <dbReference type="ARBA" id="ARBA00022679"/>
    </source>
</evidence>
<dbReference type="Pfam" id="PF00069">
    <property type="entry name" value="Pkinase"/>
    <property type="match status" value="1"/>
</dbReference>
<dbReference type="Proteomes" id="UP001187315">
    <property type="component" value="Unassembled WGS sequence"/>
</dbReference>
<keyword evidence="2" id="KW-0808">Transferase</keyword>
<dbReference type="EMBL" id="JAVHJS010000001">
    <property type="protein sequence ID" value="KAK2869664.1"/>
    <property type="molecule type" value="Genomic_DNA"/>
</dbReference>
<reference evidence="10" key="1">
    <citation type="submission" date="2023-08" db="EMBL/GenBank/DDBJ databases">
        <title>Pelteobagrus vachellii genome.</title>
        <authorList>
            <person name="Liu H."/>
        </authorList>
    </citation>
    <scope>NUCLEOTIDE SEQUENCE</scope>
    <source>
        <strain evidence="10">PRFRI_2022a</strain>
        <tissue evidence="10">Muscle</tissue>
    </source>
</reference>